<dbReference type="OrthoDB" id="6563429at2"/>
<name>A0A2P5GJL6_9ENTR</name>
<comment type="caution">
    <text evidence="2">The sequence shown here is derived from an EMBL/GenBank/DDBJ whole genome shotgun (WGS) entry which is preliminary data.</text>
</comment>
<evidence type="ECO:0000313" key="3">
    <source>
        <dbReference type="Proteomes" id="UP000237073"/>
    </source>
</evidence>
<dbReference type="SUPFAM" id="SSF109747">
    <property type="entry name" value="Glycogen synthesis protein GlgS"/>
    <property type="match status" value="1"/>
</dbReference>
<evidence type="ECO:0000313" key="1">
    <source>
        <dbReference type="EMBL" id="POP41520.1"/>
    </source>
</evidence>
<dbReference type="EMBL" id="PQGE01000026">
    <property type="protein sequence ID" value="POP41520.1"/>
    <property type="molecule type" value="Genomic_DNA"/>
</dbReference>
<dbReference type="Proteomes" id="UP000247005">
    <property type="component" value="Unassembled WGS sequence"/>
</dbReference>
<dbReference type="InterPro" id="IPR015065">
    <property type="entry name" value="GlgS"/>
</dbReference>
<sequence>MNQQKLNDLQNYDFLAKSFARMCATGHRVDITTITGNMSAELRVWFLERYDQYCKQALSEKDTDARETEMH</sequence>
<reference evidence="3 4" key="1">
    <citation type="submission" date="2018-01" db="EMBL/GenBank/DDBJ databases">
        <title>Superficieibacter electus gen. nov., sp. nov., an extended-spectrum beta-lactamase possessing member of the Enterobacteriaceae family, isolated from intensive care unit surfaces.</title>
        <authorList>
            <person name="Potter R.F."/>
            <person name="D'Souza A.W."/>
        </authorList>
    </citation>
    <scope>NUCLEOTIDE SEQUENCE [LARGE SCALE GENOMIC DNA]</scope>
    <source>
        <strain evidence="2 4">BP-1</strain>
        <strain evidence="1 3">BP-2</strain>
    </source>
</reference>
<dbReference type="Proteomes" id="UP000237073">
    <property type="component" value="Unassembled WGS sequence"/>
</dbReference>
<evidence type="ECO:0000313" key="2">
    <source>
        <dbReference type="EMBL" id="POP43961.1"/>
    </source>
</evidence>
<proteinExistence type="predicted"/>
<gene>
    <name evidence="2" type="ORF">CHU32_22420</name>
    <name evidence="1" type="ORF">CHU33_22885</name>
</gene>
<keyword evidence="3" id="KW-1185">Reference proteome</keyword>
<dbReference type="EMBL" id="PQGD01000022">
    <property type="protein sequence ID" value="POP43961.1"/>
    <property type="molecule type" value="Genomic_DNA"/>
</dbReference>
<dbReference type="InterPro" id="IPR036295">
    <property type="entry name" value="GlgS_sf"/>
</dbReference>
<dbReference type="AlphaFoldDB" id="A0A2P5GJL6"/>
<evidence type="ECO:0000313" key="4">
    <source>
        <dbReference type="Proteomes" id="UP000247005"/>
    </source>
</evidence>
<dbReference type="Gene3D" id="1.20.970.20">
    <property type="entry name" value="Glycogen synthesis protein GlgS"/>
    <property type="match status" value="1"/>
</dbReference>
<organism evidence="2 4">
    <name type="scientific">Superficieibacter electus</name>
    <dbReference type="NCBI Taxonomy" id="2022662"/>
    <lineage>
        <taxon>Bacteria</taxon>
        <taxon>Pseudomonadati</taxon>
        <taxon>Pseudomonadota</taxon>
        <taxon>Gammaproteobacteria</taxon>
        <taxon>Enterobacterales</taxon>
        <taxon>Enterobacteriaceae</taxon>
        <taxon>Superficieibacter</taxon>
    </lineage>
</organism>
<accession>A0A2P5GJL6</accession>
<protein>
    <submittedName>
        <fullName evidence="2">Glycogen synthesis protein GlgS</fullName>
    </submittedName>
</protein>
<dbReference type="Pfam" id="PF08971">
    <property type="entry name" value="GlgS"/>
    <property type="match status" value="1"/>
</dbReference>